<feature type="transmembrane region" description="Helical" evidence="1">
    <location>
        <begin position="60"/>
        <end position="78"/>
    </location>
</feature>
<reference evidence="2" key="1">
    <citation type="submission" date="2021-01" db="EMBL/GenBank/DDBJ databases">
        <authorList>
            <person name="Corre E."/>
            <person name="Pelletier E."/>
            <person name="Niang G."/>
            <person name="Scheremetjew M."/>
            <person name="Finn R."/>
            <person name="Kale V."/>
            <person name="Holt S."/>
            <person name="Cochrane G."/>
            <person name="Meng A."/>
            <person name="Brown T."/>
            <person name="Cohen L."/>
        </authorList>
    </citation>
    <scope>NUCLEOTIDE SEQUENCE</scope>
    <source>
        <strain evidence="2">RCC3387</strain>
    </source>
</reference>
<keyword evidence="1" id="KW-1133">Transmembrane helix</keyword>
<keyword evidence="1" id="KW-0472">Membrane</keyword>
<keyword evidence="1" id="KW-0812">Transmembrane</keyword>
<evidence type="ECO:0000256" key="1">
    <source>
        <dbReference type="SAM" id="Phobius"/>
    </source>
</evidence>
<accession>A0A7S2JXK9</accession>
<organism evidence="2">
    <name type="scientific">Zooxanthella nutricula</name>
    <dbReference type="NCBI Taxonomy" id="1333877"/>
    <lineage>
        <taxon>Eukaryota</taxon>
        <taxon>Sar</taxon>
        <taxon>Alveolata</taxon>
        <taxon>Dinophyceae</taxon>
        <taxon>Peridiniales</taxon>
        <taxon>Peridiniales incertae sedis</taxon>
        <taxon>Zooxanthella</taxon>
    </lineage>
</organism>
<name>A0A7S2JXK9_9DINO</name>
<feature type="transmembrane region" description="Helical" evidence="1">
    <location>
        <begin position="193"/>
        <end position="214"/>
    </location>
</feature>
<sequence length="249" mass="27273">MTRFYINHFIKRLDVRALYACSPQALLPSMVVALLWCMAEGARCAIVLAHYTMSSPQESGYIVAVASTAVFAITRVSILNDKFYRAIFGQKAHNMQRLALACRYQAGYPRFFVVAAVGLARVALGNAPVPNVLIFRAVAALAAETVLEDLAVFAIDRALPARGAAPVSPEHEEAPLGETLFLFDQHDFARMPLWAHFSVVYISQIHMLLLIFFFGGGVPTILGFCEPGYTGYARGILWWPVVGEGDACA</sequence>
<protein>
    <submittedName>
        <fullName evidence="2">Uncharacterized protein</fullName>
    </submittedName>
</protein>
<dbReference type="AlphaFoldDB" id="A0A7S2JXK9"/>
<gene>
    <name evidence="2" type="ORF">BRAN1462_LOCUS23037</name>
</gene>
<dbReference type="EMBL" id="HBGW01036405">
    <property type="protein sequence ID" value="CAD9560254.1"/>
    <property type="molecule type" value="Transcribed_RNA"/>
</dbReference>
<proteinExistence type="predicted"/>
<evidence type="ECO:0000313" key="2">
    <source>
        <dbReference type="EMBL" id="CAD9560254.1"/>
    </source>
</evidence>